<dbReference type="Pfam" id="PF09851">
    <property type="entry name" value="SHOCT"/>
    <property type="match status" value="1"/>
</dbReference>
<organism evidence="3 4">
    <name type="scientific">Lentibacillus salinarum</name>
    <dbReference type="NCBI Taxonomy" id="446820"/>
    <lineage>
        <taxon>Bacteria</taxon>
        <taxon>Bacillati</taxon>
        <taxon>Bacillota</taxon>
        <taxon>Bacilli</taxon>
        <taxon>Bacillales</taxon>
        <taxon>Bacillaceae</taxon>
        <taxon>Lentibacillus</taxon>
    </lineage>
</organism>
<protein>
    <submittedName>
        <fullName evidence="3">SHOCT domain-containing protein</fullName>
    </submittedName>
</protein>
<dbReference type="RefSeq" id="WP_382402450.1">
    <property type="nucleotide sequence ID" value="NZ_JBHTNH010000029.1"/>
</dbReference>
<name>A0ABW3ZXP9_9BACI</name>
<keyword evidence="4" id="KW-1185">Reference proteome</keyword>
<evidence type="ECO:0000259" key="2">
    <source>
        <dbReference type="Pfam" id="PF09851"/>
    </source>
</evidence>
<feature type="transmembrane region" description="Helical" evidence="1">
    <location>
        <begin position="13"/>
        <end position="32"/>
    </location>
</feature>
<reference evidence="4" key="1">
    <citation type="journal article" date="2019" name="Int. J. Syst. Evol. Microbiol.">
        <title>The Global Catalogue of Microorganisms (GCM) 10K type strain sequencing project: providing services to taxonomists for standard genome sequencing and annotation.</title>
        <authorList>
            <consortium name="The Broad Institute Genomics Platform"/>
            <consortium name="The Broad Institute Genome Sequencing Center for Infectious Disease"/>
            <person name="Wu L."/>
            <person name="Ma J."/>
        </authorList>
    </citation>
    <scope>NUCLEOTIDE SEQUENCE [LARGE SCALE GENOMIC DNA]</scope>
    <source>
        <strain evidence="4">CCUG 54822</strain>
    </source>
</reference>
<evidence type="ECO:0000313" key="4">
    <source>
        <dbReference type="Proteomes" id="UP001597178"/>
    </source>
</evidence>
<keyword evidence="1" id="KW-0812">Transmembrane</keyword>
<dbReference type="Proteomes" id="UP001597178">
    <property type="component" value="Unassembled WGS sequence"/>
</dbReference>
<dbReference type="EMBL" id="JBHTNH010000029">
    <property type="protein sequence ID" value="MFD1363202.1"/>
    <property type="molecule type" value="Genomic_DNA"/>
</dbReference>
<accession>A0ABW3ZXP9</accession>
<keyword evidence="1" id="KW-1133">Transmembrane helix</keyword>
<comment type="caution">
    <text evidence="3">The sequence shown here is derived from an EMBL/GenBank/DDBJ whole genome shotgun (WGS) entry which is preliminary data.</text>
</comment>
<evidence type="ECO:0000256" key="1">
    <source>
        <dbReference type="SAM" id="Phobius"/>
    </source>
</evidence>
<keyword evidence="1" id="KW-0472">Membrane</keyword>
<sequence>MMSMMGGSMILNMVIWIIVLGFLIYGIVLLILKPFEKKENSSIQILRERYARGEIDDQEFEAKKAVLRNKD</sequence>
<feature type="domain" description="SHOCT" evidence="2">
    <location>
        <begin position="43"/>
        <end position="67"/>
    </location>
</feature>
<dbReference type="InterPro" id="IPR018649">
    <property type="entry name" value="SHOCT"/>
</dbReference>
<gene>
    <name evidence="3" type="ORF">ACFQ4A_16260</name>
</gene>
<evidence type="ECO:0000313" key="3">
    <source>
        <dbReference type="EMBL" id="MFD1363202.1"/>
    </source>
</evidence>
<proteinExistence type="predicted"/>